<reference evidence="2" key="1">
    <citation type="submission" date="2016-10" db="EMBL/GenBank/DDBJ databases">
        <authorList>
            <person name="de Groot N.N."/>
        </authorList>
    </citation>
    <scope>NUCLEOTIDE SEQUENCE [LARGE SCALE GENOMIC DNA]</scope>
    <source>
        <strain evidence="2">DSM 15758</strain>
    </source>
</reference>
<evidence type="ECO:0000313" key="2">
    <source>
        <dbReference type="Proteomes" id="UP000183046"/>
    </source>
</evidence>
<gene>
    <name evidence="1" type="ORF">SAMN05216279_12832</name>
</gene>
<organism evidence="1 2">
    <name type="scientific">Pseudomonas oryzihabitans</name>
    <dbReference type="NCBI Taxonomy" id="47885"/>
    <lineage>
        <taxon>Bacteria</taxon>
        <taxon>Pseudomonadati</taxon>
        <taxon>Pseudomonadota</taxon>
        <taxon>Gammaproteobacteria</taxon>
        <taxon>Pseudomonadales</taxon>
        <taxon>Pseudomonadaceae</taxon>
        <taxon>Pseudomonas</taxon>
    </lineage>
</organism>
<dbReference type="AlphaFoldDB" id="A0A1G5PGH6"/>
<name>A0A1G5PGH6_9PSED</name>
<evidence type="ECO:0000313" key="1">
    <source>
        <dbReference type="EMBL" id="SCZ48607.1"/>
    </source>
</evidence>
<dbReference type="EMBL" id="FMWB01000028">
    <property type="protein sequence ID" value="SCZ48607.1"/>
    <property type="molecule type" value="Genomic_DNA"/>
</dbReference>
<comment type="caution">
    <text evidence="1">The sequence shown here is derived from an EMBL/GenBank/DDBJ whole genome shotgun (WGS) entry which is preliminary data.</text>
</comment>
<sequence>MNSGTDETLLEMAREWAREQDPAFHRFFDISTEDTAWLRAATDRDIRRLSQLPASAFRVVLLHREDGNAERHLLNTKSVVQVVGVLGEIREGLSDRKMETQIYWNLKDSDADWLLTASPTQRRQIAALGRIQFVVRDGHLRQRVEPYPEPVLHRFMRLLHA</sequence>
<accession>A0A1G5PGH6</accession>
<dbReference type="RefSeq" id="WP_007162485.1">
    <property type="nucleotide sequence ID" value="NZ_FMWB01000028.1"/>
</dbReference>
<proteinExistence type="predicted"/>
<dbReference type="OrthoDB" id="6938697at2"/>
<dbReference type="Proteomes" id="UP000183046">
    <property type="component" value="Unassembled WGS sequence"/>
</dbReference>
<protein>
    <submittedName>
        <fullName evidence="1">Uncharacterized protein</fullName>
    </submittedName>
</protein>